<dbReference type="Pfam" id="PF00528">
    <property type="entry name" value="BPD_transp_1"/>
    <property type="match status" value="1"/>
</dbReference>
<dbReference type="InterPro" id="IPR000515">
    <property type="entry name" value="MetI-like"/>
</dbReference>
<proteinExistence type="inferred from homology"/>
<feature type="transmembrane region" description="Helical" evidence="8">
    <location>
        <begin position="232"/>
        <end position="251"/>
    </location>
</feature>
<evidence type="ECO:0000256" key="5">
    <source>
        <dbReference type="ARBA" id="ARBA00022692"/>
    </source>
</evidence>
<feature type="transmembrane region" description="Helical" evidence="8">
    <location>
        <begin position="329"/>
        <end position="358"/>
    </location>
</feature>
<keyword evidence="11" id="KW-1185">Reference proteome</keyword>
<name>A0A3A8AD49_9HYPH</name>
<evidence type="ECO:0000256" key="3">
    <source>
        <dbReference type="ARBA" id="ARBA00022448"/>
    </source>
</evidence>
<evidence type="ECO:0000256" key="8">
    <source>
        <dbReference type="RuleBase" id="RU363032"/>
    </source>
</evidence>
<evidence type="ECO:0000256" key="2">
    <source>
        <dbReference type="ARBA" id="ARBA00007069"/>
    </source>
</evidence>
<dbReference type="PROSITE" id="PS50928">
    <property type="entry name" value="ABC_TM1"/>
    <property type="match status" value="1"/>
</dbReference>
<gene>
    <name evidence="10" type="ORF">DEM25_009890</name>
</gene>
<organism evidence="10 11">
    <name type="scientific">Oceaniradius stylonematis</name>
    <dbReference type="NCBI Taxonomy" id="2184161"/>
    <lineage>
        <taxon>Bacteria</taxon>
        <taxon>Pseudomonadati</taxon>
        <taxon>Pseudomonadota</taxon>
        <taxon>Alphaproteobacteria</taxon>
        <taxon>Hyphomicrobiales</taxon>
        <taxon>Ahrensiaceae</taxon>
        <taxon>Oceaniradius</taxon>
    </lineage>
</organism>
<evidence type="ECO:0000256" key="6">
    <source>
        <dbReference type="ARBA" id="ARBA00022989"/>
    </source>
</evidence>
<dbReference type="RefSeq" id="WP_109766510.1">
    <property type="nucleotide sequence ID" value="NZ_QFWV02000005.1"/>
</dbReference>
<evidence type="ECO:0000313" key="10">
    <source>
        <dbReference type="EMBL" id="RKF06939.1"/>
    </source>
</evidence>
<keyword evidence="5 8" id="KW-0812">Transmembrane</keyword>
<comment type="caution">
    <text evidence="10">The sequence shown here is derived from an EMBL/GenBank/DDBJ whole genome shotgun (WGS) entry which is preliminary data.</text>
</comment>
<accession>A0A3A8AD49</accession>
<keyword evidence="3 8" id="KW-0813">Transport</keyword>
<dbReference type="PANTHER" id="PTHR42929">
    <property type="entry name" value="INNER MEMBRANE ABC TRANSPORTER PERMEASE PROTEIN YDCU-RELATED-RELATED"/>
    <property type="match status" value="1"/>
</dbReference>
<dbReference type="CDD" id="cd06261">
    <property type="entry name" value="TM_PBP2"/>
    <property type="match status" value="1"/>
</dbReference>
<comment type="similarity">
    <text evidence="2">Belongs to the binding-protein-dependent transport system permease family. CysTW subfamily.</text>
</comment>
<evidence type="ECO:0000256" key="1">
    <source>
        <dbReference type="ARBA" id="ARBA00004651"/>
    </source>
</evidence>
<evidence type="ECO:0000313" key="11">
    <source>
        <dbReference type="Proteomes" id="UP000246132"/>
    </source>
</evidence>
<dbReference type="SUPFAM" id="SSF161098">
    <property type="entry name" value="MetI-like"/>
    <property type="match status" value="1"/>
</dbReference>
<feature type="transmembrane region" description="Helical" evidence="8">
    <location>
        <begin position="385"/>
        <end position="410"/>
    </location>
</feature>
<dbReference type="EMBL" id="QFWV02000005">
    <property type="protein sequence ID" value="RKF06939.1"/>
    <property type="molecule type" value="Genomic_DNA"/>
</dbReference>
<sequence length="418" mass="44953">MSFLSPGRTVRPGDSGLQTLIAVGTVRMFAKNAHIALPLMPALLFVVFAFLLPILWFLSQATNGRPVVSVIPATAEAIAGWDGVGLPQDDVFEALVRDLTQAEPADVASLARELNFRQAGNRRLILQAARELEADLGGEARARLEAINGAWASPEIWRVIRQSARTFTTYNILESLDLEAGPDGGVSVKPVDDRLFLGVYARTLTISLTVTVICVLLGYPLAYAVANAPARTAAILMLLVLLPFWTSLLVRTLAWMVIFQRQGILNGVLIEAGLMSEGLQFLRTRFAVIVSMTHIMLPFVVLPLISVMKKIPPNYMNAAESLGAGRIRALVSVYLPLTLPGLSAGVVLVMTLSLGFYVTPMLLGGGGDQMISNLVATFVNRSLNWGLAAALGLWLIVFAMAFIAVVGGTLSSKKWAVS</sequence>
<evidence type="ECO:0000256" key="4">
    <source>
        <dbReference type="ARBA" id="ARBA00022475"/>
    </source>
</evidence>
<dbReference type="OrthoDB" id="9807047at2"/>
<feature type="domain" description="ABC transmembrane type-1" evidence="9">
    <location>
        <begin position="200"/>
        <end position="406"/>
    </location>
</feature>
<feature type="transmembrane region" description="Helical" evidence="8">
    <location>
        <begin position="204"/>
        <end position="226"/>
    </location>
</feature>
<dbReference type="GO" id="GO:0005886">
    <property type="term" value="C:plasma membrane"/>
    <property type="evidence" value="ECO:0007669"/>
    <property type="project" value="UniProtKB-SubCell"/>
</dbReference>
<dbReference type="Proteomes" id="UP000246132">
    <property type="component" value="Unassembled WGS sequence"/>
</dbReference>
<keyword evidence="7 8" id="KW-0472">Membrane</keyword>
<dbReference type="InterPro" id="IPR035906">
    <property type="entry name" value="MetI-like_sf"/>
</dbReference>
<protein>
    <submittedName>
        <fullName evidence="10">ABC transporter permease</fullName>
    </submittedName>
</protein>
<dbReference type="Gene3D" id="1.10.3720.10">
    <property type="entry name" value="MetI-like"/>
    <property type="match status" value="1"/>
</dbReference>
<feature type="transmembrane region" description="Helical" evidence="8">
    <location>
        <begin position="288"/>
        <end position="308"/>
    </location>
</feature>
<keyword evidence="6 8" id="KW-1133">Transmembrane helix</keyword>
<evidence type="ECO:0000259" key="9">
    <source>
        <dbReference type="PROSITE" id="PS50928"/>
    </source>
</evidence>
<dbReference type="AlphaFoldDB" id="A0A3A8AD49"/>
<dbReference type="PANTHER" id="PTHR42929:SF5">
    <property type="entry name" value="ABC TRANSPORTER PERMEASE PROTEIN"/>
    <property type="match status" value="1"/>
</dbReference>
<keyword evidence="4" id="KW-1003">Cell membrane</keyword>
<evidence type="ECO:0000256" key="7">
    <source>
        <dbReference type="ARBA" id="ARBA00023136"/>
    </source>
</evidence>
<dbReference type="GO" id="GO:0055085">
    <property type="term" value="P:transmembrane transport"/>
    <property type="evidence" value="ECO:0007669"/>
    <property type="project" value="InterPro"/>
</dbReference>
<comment type="subcellular location">
    <subcellularLocation>
        <location evidence="1 8">Cell membrane</location>
        <topology evidence="1 8">Multi-pass membrane protein</topology>
    </subcellularLocation>
</comment>
<feature type="transmembrane region" description="Helical" evidence="8">
    <location>
        <begin position="35"/>
        <end position="58"/>
    </location>
</feature>
<reference evidence="10 11" key="1">
    <citation type="journal article" date="2018" name="Int. J. Syst. Bacteriol.">
        <title>Oceaniradius stylonemae gen. nov., sp. nov., isolated from a red alga, Stylonema cornu-cervi.</title>
        <authorList>
            <person name="Jeong S."/>
        </authorList>
    </citation>
    <scope>NUCLEOTIDE SEQUENCE [LARGE SCALE GENOMIC DNA]</scope>
    <source>
        <strain evidence="10 11">StC1</strain>
    </source>
</reference>